<name>A8AGC9_CITK8</name>
<sequence length="60" mass="6830">MVPTNDKNAAMAAFMNQTDLITDSTKPLFTPGMPRKSDFTDRNCLHSIHCPIEQQIFLIY</sequence>
<dbReference type="Proteomes" id="UP000008148">
    <property type="component" value="Chromosome"/>
</dbReference>
<protein>
    <submittedName>
        <fullName evidence="1">Uncharacterized protein</fullName>
    </submittedName>
</protein>
<reference evidence="1 2" key="1">
    <citation type="submission" date="2007-08" db="EMBL/GenBank/DDBJ databases">
        <authorList>
            <consortium name="The Citrobacter koseri Genome Sequencing Project"/>
            <person name="McClelland M."/>
            <person name="Sanderson E.K."/>
            <person name="Porwollik S."/>
            <person name="Spieth J."/>
            <person name="Clifton W.S."/>
            <person name="Latreille P."/>
            <person name="Courtney L."/>
            <person name="Wang C."/>
            <person name="Pepin K."/>
            <person name="Bhonagiri V."/>
            <person name="Nash W."/>
            <person name="Johnson M."/>
            <person name="Thiruvilangam P."/>
            <person name="Wilson R."/>
        </authorList>
    </citation>
    <scope>NUCLEOTIDE SEQUENCE [LARGE SCALE GENOMIC DNA]</scope>
    <source>
        <strain evidence="2">ATCC BAA-895 / CDC 4225-83 / SGSC4696</strain>
    </source>
</reference>
<dbReference type="HOGENOM" id="CLU_2932925_0_0_6"/>
<dbReference type="AlphaFoldDB" id="A8AGC9"/>
<organism evidence="1 2">
    <name type="scientific">Citrobacter koseri (strain ATCC BAA-895 / CDC 4225-83 / SGSC4696)</name>
    <dbReference type="NCBI Taxonomy" id="290338"/>
    <lineage>
        <taxon>Bacteria</taxon>
        <taxon>Pseudomonadati</taxon>
        <taxon>Pseudomonadota</taxon>
        <taxon>Gammaproteobacteria</taxon>
        <taxon>Enterobacterales</taxon>
        <taxon>Enterobacteriaceae</taxon>
        <taxon>Citrobacter</taxon>
    </lineage>
</organism>
<proteinExistence type="predicted"/>
<dbReference type="KEGG" id="cko:CKO_01406"/>
<keyword evidence="2" id="KW-1185">Reference proteome</keyword>
<dbReference type="EMBL" id="CP000822">
    <property type="protein sequence ID" value="ABV12542.1"/>
    <property type="molecule type" value="Genomic_DNA"/>
</dbReference>
<accession>A8AGC9</accession>
<evidence type="ECO:0000313" key="1">
    <source>
        <dbReference type="EMBL" id="ABV12542.1"/>
    </source>
</evidence>
<evidence type="ECO:0000313" key="2">
    <source>
        <dbReference type="Proteomes" id="UP000008148"/>
    </source>
</evidence>
<dbReference type="STRING" id="290338.CKO_01406"/>
<gene>
    <name evidence="1" type="ordered locus">CKO_01406</name>
</gene>